<keyword evidence="3" id="KW-1185">Reference proteome</keyword>
<evidence type="ECO:0000256" key="1">
    <source>
        <dbReference type="SAM" id="MobiDB-lite"/>
    </source>
</evidence>
<feature type="region of interest" description="Disordered" evidence="1">
    <location>
        <begin position="229"/>
        <end position="322"/>
    </location>
</feature>
<evidence type="ECO:0008006" key="4">
    <source>
        <dbReference type="Google" id="ProtNLM"/>
    </source>
</evidence>
<evidence type="ECO:0000313" key="3">
    <source>
        <dbReference type="Proteomes" id="UP000533637"/>
    </source>
</evidence>
<feature type="compositionally biased region" description="Pro residues" evidence="1">
    <location>
        <begin position="291"/>
        <end position="313"/>
    </location>
</feature>
<evidence type="ECO:0000313" key="2">
    <source>
        <dbReference type="EMBL" id="MBB4624215.1"/>
    </source>
</evidence>
<dbReference type="RefSeq" id="WP_183671961.1">
    <property type="nucleotide sequence ID" value="NZ_BMPB01000014.1"/>
</dbReference>
<organism evidence="2 3">
    <name type="scientific">Parabacteroides faecis</name>
    <dbReference type="NCBI Taxonomy" id="1217282"/>
    <lineage>
        <taxon>Bacteria</taxon>
        <taxon>Pseudomonadati</taxon>
        <taxon>Bacteroidota</taxon>
        <taxon>Bacteroidia</taxon>
        <taxon>Bacteroidales</taxon>
        <taxon>Tannerellaceae</taxon>
        <taxon>Parabacteroides</taxon>
    </lineage>
</organism>
<comment type="caution">
    <text evidence="2">The sequence shown here is derived from an EMBL/GenBank/DDBJ whole genome shotgun (WGS) entry which is preliminary data.</text>
</comment>
<feature type="compositionally biased region" description="Low complexity" evidence="1">
    <location>
        <begin position="235"/>
        <end position="247"/>
    </location>
</feature>
<accession>A0ABR6KRT4</accession>
<name>A0ABR6KRT4_9BACT</name>
<gene>
    <name evidence="2" type="ORF">GGQ57_004143</name>
</gene>
<protein>
    <recommendedName>
        <fullName evidence="4">DUF4493 domain-containing protein</fullName>
    </recommendedName>
</protein>
<dbReference type="EMBL" id="JACHOC010000009">
    <property type="protein sequence ID" value="MBB4624215.1"/>
    <property type="molecule type" value="Genomic_DNA"/>
</dbReference>
<reference evidence="2 3" key="1">
    <citation type="submission" date="2020-08" db="EMBL/GenBank/DDBJ databases">
        <title>Genomic Encyclopedia of Type Strains, Phase IV (KMG-IV): sequencing the most valuable type-strain genomes for metagenomic binning, comparative biology and taxonomic classification.</title>
        <authorList>
            <person name="Goeker M."/>
        </authorList>
    </citation>
    <scope>NUCLEOTIDE SEQUENCE [LARGE SCALE GENOMIC DNA]</scope>
    <source>
        <strain evidence="2 3">DSM 102983</strain>
    </source>
</reference>
<dbReference type="Proteomes" id="UP000533637">
    <property type="component" value="Unassembled WGS sequence"/>
</dbReference>
<dbReference type="InterPro" id="IPR027840">
    <property type="entry name" value="DUF4493"/>
</dbReference>
<sequence>MFISRLFLGICLLGTVSCEMRDELRNRMPGKTDVEAVGGFSLDLLSKETATRAENVVDQYTVQIVNTNGEVVREYDSYTQLQEAGSVIELPVGTYKVRSASYAGDEEEASINKPYYFSEKEFSVNAGEVTNLKDTCKLNSVVVNVNYDESFLSEVEDNYAVTFTNGTGVLTMNKDVNGVAYFRTAPSMLIAVRATTKNGTEVYKAQSMASKDGSSLKPEDKFEINLGIKDTIPANPGTPDNPNTPDNPDNPDDPNNPDNPDTPDVGGDSHFDITIDVTLNGKDVDITIPSPDQPTPDPDPTPNPDPDPTPDPGPSYAAPTIVGRGFNLGSTLTDPTTVQVDITAEAGIANLIVTIDSPILSDELLGAVGLEKTFDLANPGKNEEGLKSLGLLGNEPVAGKTSQLFDVSLFMGVLSELGDPGPHKFHLKVVDKKGREVSKTLSIQFSL</sequence>
<dbReference type="PROSITE" id="PS51257">
    <property type="entry name" value="PROKAR_LIPOPROTEIN"/>
    <property type="match status" value="1"/>
</dbReference>
<dbReference type="Pfam" id="PF14900">
    <property type="entry name" value="DUF4493"/>
    <property type="match status" value="1"/>
</dbReference>
<proteinExistence type="predicted"/>